<protein>
    <recommendedName>
        <fullName evidence="2">Peptidase C14 caspase domain-containing protein</fullName>
    </recommendedName>
</protein>
<organism evidence="4 8">
    <name type="scientific">Rotaria sordida</name>
    <dbReference type="NCBI Taxonomy" id="392033"/>
    <lineage>
        <taxon>Eukaryota</taxon>
        <taxon>Metazoa</taxon>
        <taxon>Spiralia</taxon>
        <taxon>Gnathifera</taxon>
        <taxon>Rotifera</taxon>
        <taxon>Eurotatoria</taxon>
        <taxon>Bdelloidea</taxon>
        <taxon>Philodinida</taxon>
        <taxon>Philodinidae</taxon>
        <taxon>Rotaria</taxon>
    </lineage>
</organism>
<sequence length="138" mass="15888">MLRQLNNCDDNLLNIIILDACRADKDNDTWKMKTMDEEEYFTPAFGKALTSHVRIPVETQFVVIFSSDPGTVSFAGGPTTSGNSFFTSVLLNHLSQQNLRLEDMMEQVTRELLQKSRKRQRPWLHSCLIEPFYFNIGL</sequence>
<dbReference type="GO" id="GO:0006508">
    <property type="term" value="P:proteolysis"/>
    <property type="evidence" value="ECO:0007669"/>
    <property type="project" value="InterPro"/>
</dbReference>
<comment type="caution">
    <text evidence="4">The sequence shown here is derived from an EMBL/GenBank/DDBJ whole genome shotgun (WGS) entry which is preliminary data.</text>
</comment>
<evidence type="ECO:0000313" key="3">
    <source>
        <dbReference type="EMBL" id="CAF0781174.1"/>
    </source>
</evidence>
<dbReference type="AlphaFoldDB" id="A0A815M731"/>
<dbReference type="Proteomes" id="UP000663882">
    <property type="component" value="Unassembled WGS sequence"/>
</dbReference>
<evidence type="ECO:0000313" key="8">
    <source>
        <dbReference type="Proteomes" id="UP000663889"/>
    </source>
</evidence>
<proteinExistence type="predicted"/>
<dbReference type="Proteomes" id="UP000663874">
    <property type="component" value="Unassembled WGS sequence"/>
</dbReference>
<dbReference type="GO" id="GO:0004197">
    <property type="term" value="F:cysteine-type endopeptidase activity"/>
    <property type="evidence" value="ECO:0007669"/>
    <property type="project" value="InterPro"/>
</dbReference>
<dbReference type="Proteomes" id="UP000663836">
    <property type="component" value="Unassembled WGS sequence"/>
</dbReference>
<dbReference type="EMBL" id="CAJNOU010003882">
    <property type="protein sequence ID" value="CAF1415375.1"/>
    <property type="molecule type" value="Genomic_DNA"/>
</dbReference>
<dbReference type="OrthoDB" id="412369at2759"/>
<dbReference type="EMBL" id="CAJOBE010001222">
    <property type="protein sequence ID" value="CAF3725176.1"/>
    <property type="molecule type" value="Genomic_DNA"/>
</dbReference>
<evidence type="ECO:0000313" key="4">
    <source>
        <dbReference type="EMBL" id="CAF1415375.1"/>
    </source>
</evidence>
<keyword evidence="1" id="KW-0175">Coiled coil</keyword>
<evidence type="ECO:0000313" key="5">
    <source>
        <dbReference type="EMBL" id="CAF3685600.1"/>
    </source>
</evidence>
<dbReference type="InterPro" id="IPR052039">
    <property type="entry name" value="Caspase-related_regulators"/>
</dbReference>
<feature type="domain" description="Peptidase C14 caspase" evidence="2">
    <location>
        <begin position="11"/>
        <end position="133"/>
    </location>
</feature>
<dbReference type="PANTHER" id="PTHR22576:SF37">
    <property type="entry name" value="MUCOSA-ASSOCIATED LYMPHOID TISSUE LYMPHOMA TRANSLOCATION PROTEIN 1"/>
    <property type="match status" value="1"/>
</dbReference>
<accession>A0A815M731</accession>
<dbReference type="Pfam" id="PF00656">
    <property type="entry name" value="Peptidase_C14"/>
    <property type="match status" value="1"/>
</dbReference>
<dbReference type="SUPFAM" id="SSF52129">
    <property type="entry name" value="Caspase-like"/>
    <property type="match status" value="1"/>
</dbReference>
<feature type="coiled-coil region" evidence="1">
    <location>
        <begin position="91"/>
        <end position="118"/>
    </location>
</feature>
<name>A0A815M731_9BILA</name>
<evidence type="ECO:0000313" key="7">
    <source>
        <dbReference type="EMBL" id="CAF3732089.1"/>
    </source>
</evidence>
<dbReference type="Gene3D" id="3.40.50.1460">
    <property type="match status" value="1"/>
</dbReference>
<dbReference type="Proteomes" id="UP000663823">
    <property type="component" value="Unassembled WGS sequence"/>
</dbReference>
<gene>
    <name evidence="6" type="ORF">FNK824_LOCUS10728</name>
    <name evidence="7" type="ORF">JBS370_LOCUS11474</name>
    <name evidence="5" type="ORF">OTI717_LOCUS11521</name>
    <name evidence="3" type="ORF">RFH988_LOCUS2907</name>
    <name evidence="4" type="ORF">SEV965_LOCUS32052</name>
</gene>
<reference evidence="4" key="1">
    <citation type="submission" date="2021-02" db="EMBL/GenBank/DDBJ databases">
        <authorList>
            <person name="Nowell W R."/>
        </authorList>
    </citation>
    <scope>NUCLEOTIDE SEQUENCE</scope>
</reference>
<evidence type="ECO:0000256" key="1">
    <source>
        <dbReference type="SAM" id="Coils"/>
    </source>
</evidence>
<evidence type="ECO:0000259" key="2">
    <source>
        <dbReference type="Pfam" id="PF00656"/>
    </source>
</evidence>
<dbReference type="EMBL" id="CAJOBD010000885">
    <property type="protein sequence ID" value="CAF3732089.1"/>
    <property type="molecule type" value="Genomic_DNA"/>
</dbReference>
<dbReference type="InterPro" id="IPR011600">
    <property type="entry name" value="Pept_C14_caspase"/>
</dbReference>
<dbReference type="Proteomes" id="UP000663889">
    <property type="component" value="Unassembled WGS sequence"/>
</dbReference>
<dbReference type="InterPro" id="IPR029030">
    <property type="entry name" value="Caspase-like_dom_sf"/>
</dbReference>
<dbReference type="EMBL" id="CAJOAX010001100">
    <property type="protein sequence ID" value="CAF3685600.1"/>
    <property type="molecule type" value="Genomic_DNA"/>
</dbReference>
<evidence type="ECO:0000313" key="6">
    <source>
        <dbReference type="EMBL" id="CAF3725176.1"/>
    </source>
</evidence>
<dbReference type="EMBL" id="CAJNOO010000066">
    <property type="protein sequence ID" value="CAF0781174.1"/>
    <property type="molecule type" value="Genomic_DNA"/>
</dbReference>
<dbReference type="PANTHER" id="PTHR22576">
    <property type="entry name" value="MUCOSA ASSOCIATED LYMPHOID TISSUE LYMPHOMA TRANSLOCATION PROTEIN 1/PARACASPASE"/>
    <property type="match status" value="1"/>
</dbReference>